<evidence type="ECO:0000256" key="4">
    <source>
        <dbReference type="ARBA" id="ARBA00023471"/>
    </source>
</evidence>
<accession>A0A3B1B3S7</accession>
<dbReference type="Pfam" id="PF22451">
    <property type="entry name" value="NirdL-like_HTH"/>
    <property type="match status" value="1"/>
</dbReference>
<evidence type="ECO:0000256" key="2">
    <source>
        <dbReference type="ARBA" id="ARBA00023444"/>
    </source>
</evidence>
<organism evidence="8">
    <name type="scientific">hydrothermal vent metagenome</name>
    <dbReference type="NCBI Taxonomy" id="652676"/>
    <lineage>
        <taxon>unclassified sequences</taxon>
        <taxon>metagenomes</taxon>
        <taxon>ecological metagenomes</taxon>
    </lineage>
</organism>
<evidence type="ECO:0000313" key="8">
    <source>
        <dbReference type="EMBL" id="VAX06098.1"/>
    </source>
</evidence>
<feature type="domain" description="Siroheme decarboxylase NirL-like HTH" evidence="7">
    <location>
        <begin position="7"/>
        <end position="52"/>
    </location>
</feature>
<dbReference type="InterPro" id="IPR036390">
    <property type="entry name" value="WH_DNA-bd_sf"/>
</dbReference>
<comment type="catalytic activity">
    <reaction evidence="5">
        <text>siroheme + 2 H(+) = 12,18-didecarboxysiroheme + 2 CO2</text>
        <dbReference type="Rhea" id="RHEA:19093"/>
        <dbReference type="ChEBI" id="CHEBI:15378"/>
        <dbReference type="ChEBI" id="CHEBI:16526"/>
        <dbReference type="ChEBI" id="CHEBI:60052"/>
        <dbReference type="ChEBI" id="CHEBI:140497"/>
        <dbReference type="EC" id="4.1.1.111"/>
    </reaction>
</comment>
<evidence type="ECO:0000256" key="1">
    <source>
        <dbReference type="ARBA" id="ARBA00023239"/>
    </source>
</evidence>
<dbReference type="InterPro" id="IPR050684">
    <property type="entry name" value="HTH-Siroheme_Decarb"/>
</dbReference>
<proteinExistence type="inferred from homology"/>
<reference evidence="8" key="1">
    <citation type="submission" date="2018-06" db="EMBL/GenBank/DDBJ databases">
        <authorList>
            <person name="Zhirakovskaya E."/>
        </authorList>
    </citation>
    <scope>NUCLEOTIDE SEQUENCE</scope>
</reference>
<dbReference type="InterPro" id="IPR019885">
    <property type="entry name" value="Tscrpt_reg_HTH_AsnC-type_CS"/>
</dbReference>
<comment type="pathway">
    <text evidence="2">Porphyrin-containing compound metabolism.</text>
</comment>
<dbReference type="Pfam" id="PF17805">
    <property type="entry name" value="AsnC_trans_reg2"/>
    <property type="match status" value="1"/>
</dbReference>
<dbReference type="InterPro" id="IPR040523">
    <property type="entry name" value="AsnC_trans_reg2"/>
</dbReference>
<comment type="similarity">
    <text evidence="3">Belongs to the Ahb/Nir family.</text>
</comment>
<dbReference type="EMBL" id="UOFX01000011">
    <property type="protein sequence ID" value="VAX06098.1"/>
    <property type="molecule type" value="Genomic_DNA"/>
</dbReference>
<dbReference type="InterPro" id="IPR053953">
    <property type="entry name" value="NirdL-like_HTH"/>
</dbReference>
<protein>
    <recommendedName>
        <fullName evidence="4">siroheme decarboxylase</fullName>
        <ecNumber evidence="4">4.1.1.111</ecNumber>
    </recommendedName>
</protein>
<dbReference type="SUPFAM" id="SSF46785">
    <property type="entry name" value="Winged helix' DNA-binding domain"/>
    <property type="match status" value="1"/>
</dbReference>
<dbReference type="GO" id="GO:0016829">
    <property type="term" value="F:lyase activity"/>
    <property type="evidence" value="ECO:0007669"/>
    <property type="project" value="UniProtKB-KW"/>
</dbReference>
<sequence length="158" mass="18128">MVLTEQDCRLISAIQGGMPLVSHPYAEVGRAIGMSEEQVIGRIDKMQEHGVIKRFGVVVRHHELGYKANAMVVWDVPDECLDELGESLGSQDCVTLCYQRPRRLPEWPYNLFCMIHGRSREKVLAQVEQMVDELGWGEIQHEVLFSGQRFKQRGARYQ</sequence>
<dbReference type="PANTHER" id="PTHR43413:SF1">
    <property type="entry name" value="SIROHEME DECARBOXYLASE NIRL SUBUNIT"/>
    <property type="match status" value="1"/>
</dbReference>
<keyword evidence="1" id="KW-0456">Lyase</keyword>
<gene>
    <name evidence="8" type="ORF">MNBD_GAMMA26-918</name>
</gene>
<evidence type="ECO:0000256" key="5">
    <source>
        <dbReference type="ARBA" id="ARBA00048470"/>
    </source>
</evidence>
<dbReference type="PROSITE" id="PS00519">
    <property type="entry name" value="HTH_ASNC_1"/>
    <property type="match status" value="1"/>
</dbReference>
<evidence type="ECO:0000256" key="3">
    <source>
        <dbReference type="ARBA" id="ARBA00023457"/>
    </source>
</evidence>
<dbReference type="Gene3D" id="3.30.70.3460">
    <property type="match status" value="1"/>
</dbReference>
<evidence type="ECO:0000259" key="6">
    <source>
        <dbReference type="Pfam" id="PF17805"/>
    </source>
</evidence>
<name>A0A3B1B3S7_9ZZZZ</name>
<evidence type="ECO:0000259" key="7">
    <source>
        <dbReference type="Pfam" id="PF22451"/>
    </source>
</evidence>
<dbReference type="PANTHER" id="PTHR43413">
    <property type="entry name" value="TRANSCRIPTIONAL REGULATOR, ASNC FAMILY"/>
    <property type="match status" value="1"/>
</dbReference>
<dbReference type="AlphaFoldDB" id="A0A3B1B3S7"/>
<feature type="domain" description="Siroheme decarboxylase AsnC-like ligand binding" evidence="6">
    <location>
        <begin position="64"/>
        <end position="151"/>
    </location>
</feature>
<dbReference type="EC" id="4.1.1.111" evidence="4"/>